<reference evidence="12" key="1">
    <citation type="journal article" date="2019" name="Int. J. Syst. Evol. Microbiol.">
        <title>The Global Catalogue of Microorganisms (GCM) 10K type strain sequencing project: providing services to taxonomists for standard genome sequencing and annotation.</title>
        <authorList>
            <consortium name="The Broad Institute Genomics Platform"/>
            <consortium name="The Broad Institute Genome Sequencing Center for Infectious Disease"/>
            <person name="Wu L."/>
            <person name="Ma J."/>
        </authorList>
    </citation>
    <scope>NUCLEOTIDE SEQUENCE [LARGE SCALE GENOMIC DNA]</scope>
    <source>
        <strain evidence="12">KCTC 62164</strain>
    </source>
</reference>
<dbReference type="InterPro" id="IPR047055">
    <property type="entry name" value="MotA-like"/>
</dbReference>
<comment type="subcellular location">
    <subcellularLocation>
        <location evidence="1">Cell membrane</location>
        <topology evidence="1">Multi-pass membrane protein</topology>
    </subcellularLocation>
</comment>
<evidence type="ECO:0000256" key="6">
    <source>
        <dbReference type="ARBA" id="ARBA00022779"/>
    </source>
</evidence>
<keyword evidence="4" id="KW-1003">Cell membrane</keyword>
<dbReference type="InterPro" id="IPR002898">
    <property type="entry name" value="MotA_ExbB_proton_chnl"/>
</dbReference>
<dbReference type="PROSITE" id="PS01307">
    <property type="entry name" value="MOTA"/>
    <property type="match status" value="1"/>
</dbReference>
<evidence type="ECO:0000256" key="7">
    <source>
        <dbReference type="ARBA" id="ARBA00022989"/>
    </source>
</evidence>
<feature type="transmembrane region" description="Helical" evidence="9">
    <location>
        <begin position="180"/>
        <end position="200"/>
    </location>
</feature>
<dbReference type="EMBL" id="JBHRSL010000010">
    <property type="protein sequence ID" value="MFC3052976.1"/>
    <property type="molecule type" value="Genomic_DNA"/>
</dbReference>
<evidence type="ECO:0000313" key="12">
    <source>
        <dbReference type="Proteomes" id="UP001595444"/>
    </source>
</evidence>
<keyword evidence="3" id="KW-0813">Transport</keyword>
<evidence type="ECO:0000259" key="10">
    <source>
        <dbReference type="Pfam" id="PF01618"/>
    </source>
</evidence>
<keyword evidence="7 9" id="KW-1133">Transmembrane helix</keyword>
<dbReference type="Pfam" id="PF01618">
    <property type="entry name" value="MotA_ExbB"/>
    <property type="match status" value="1"/>
</dbReference>
<protein>
    <submittedName>
        <fullName evidence="11">Motility protein A</fullName>
    </submittedName>
</protein>
<evidence type="ECO:0000256" key="5">
    <source>
        <dbReference type="ARBA" id="ARBA00022692"/>
    </source>
</evidence>
<evidence type="ECO:0000256" key="1">
    <source>
        <dbReference type="ARBA" id="ARBA00004651"/>
    </source>
</evidence>
<evidence type="ECO:0000256" key="9">
    <source>
        <dbReference type="SAM" id="Phobius"/>
    </source>
</evidence>
<keyword evidence="6" id="KW-0283">Flagellar rotation</keyword>
<evidence type="ECO:0000256" key="3">
    <source>
        <dbReference type="ARBA" id="ARBA00022448"/>
    </source>
</evidence>
<dbReference type="PANTHER" id="PTHR30433:SF2">
    <property type="entry name" value="MOTILITY PROTEIN A"/>
    <property type="match status" value="1"/>
</dbReference>
<evidence type="ECO:0000313" key="11">
    <source>
        <dbReference type="EMBL" id="MFC3052976.1"/>
    </source>
</evidence>
<proteinExistence type="inferred from homology"/>
<dbReference type="PANTHER" id="PTHR30433">
    <property type="entry name" value="CHEMOTAXIS PROTEIN MOTA"/>
    <property type="match status" value="1"/>
</dbReference>
<organism evidence="11 12">
    <name type="scientific">Kordiimonas pumila</name>
    <dbReference type="NCBI Taxonomy" id="2161677"/>
    <lineage>
        <taxon>Bacteria</taxon>
        <taxon>Pseudomonadati</taxon>
        <taxon>Pseudomonadota</taxon>
        <taxon>Alphaproteobacteria</taxon>
        <taxon>Kordiimonadales</taxon>
        <taxon>Kordiimonadaceae</taxon>
        <taxon>Kordiimonas</taxon>
    </lineage>
</organism>
<feature type="transmembrane region" description="Helical" evidence="9">
    <location>
        <begin position="27"/>
        <end position="48"/>
    </location>
</feature>
<gene>
    <name evidence="11" type="ORF">ACFOKA_13755</name>
</gene>
<dbReference type="Proteomes" id="UP001595444">
    <property type="component" value="Unassembled WGS sequence"/>
</dbReference>
<keyword evidence="8 9" id="KW-0472">Membrane</keyword>
<sequence length="255" mass="28111">MSTVFGMLTAFLLVAGAIFLGGSPMAFINLQGVMIVVLGTFAVTAISFRLQEMITLPQNIWALLRHGQREPTEEATKVMRIAVEVRKHNDIIMLERLIPRLKDTPFLMQAMQLVADGAQPEDIEQIMRREASTASARHMRAVDFLRRAGDVAPAMGLIGTLIGLVRMLGSLDNPAEIGPAMAVALLTTFYGAILAHLVFIPLAAKTEHCTTEEALVNNLYAMGATSIRRKENPRRLEMLLNTILPPSKRITFFKS</sequence>
<keyword evidence="12" id="KW-1185">Reference proteome</keyword>
<dbReference type="InterPro" id="IPR000540">
    <property type="entry name" value="Flag_MotA_CS"/>
</dbReference>
<dbReference type="RefSeq" id="WP_194213380.1">
    <property type="nucleotide sequence ID" value="NZ_CP061205.1"/>
</dbReference>
<evidence type="ECO:0000256" key="4">
    <source>
        <dbReference type="ARBA" id="ARBA00022475"/>
    </source>
</evidence>
<evidence type="ECO:0000256" key="8">
    <source>
        <dbReference type="ARBA" id="ARBA00023136"/>
    </source>
</evidence>
<name>A0ABV7D807_9PROT</name>
<comment type="caution">
    <text evidence="11">The sequence shown here is derived from an EMBL/GenBank/DDBJ whole genome shotgun (WGS) entry which is preliminary data.</text>
</comment>
<feature type="transmembrane region" description="Helical" evidence="9">
    <location>
        <begin position="148"/>
        <end position="168"/>
    </location>
</feature>
<accession>A0ABV7D807</accession>
<comment type="similarity">
    <text evidence="2">Belongs to the MotA family.</text>
</comment>
<feature type="domain" description="MotA/TolQ/ExbB proton channel" evidence="10">
    <location>
        <begin position="104"/>
        <end position="212"/>
    </location>
</feature>
<evidence type="ECO:0000256" key="2">
    <source>
        <dbReference type="ARBA" id="ARBA00008038"/>
    </source>
</evidence>
<keyword evidence="5 9" id="KW-0812">Transmembrane</keyword>